<keyword evidence="3" id="KW-1185">Reference proteome</keyword>
<dbReference type="EMBL" id="PQFF01000084">
    <property type="protein sequence ID" value="RHZ83713.1"/>
    <property type="molecule type" value="Genomic_DNA"/>
</dbReference>
<dbReference type="PANTHER" id="PTHR31389">
    <property type="entry name" value="LD39211P"/>
    <property type="match status" value="1"/>
</dbReference>
<dbReference type="OrthoDB" id="5954868at2759"/>
<reference evidence="2 3" key="1">
    <citation type="submission" date="2018-08" db="EMBL/GenBank/DDBJ databases">
        <title>Genome and evolution of the arbuscular mycorrhizal fungus Diversispora epigaea (formerly Glomus versiforme) and its bacterial endosymbionts.</title>
        <authorList>
            <person name="Sun X."/>
            <person name="Fei Z."/>
            <person name="Harrison M."/>
        </authorList>
    </citation>
    <scope>NUCLEOTIDE SEQUENCE [LARGE SCALE GENOMIC DNA]</scope>
    <source>
        <strain evidence="2 3">IT104</strain>
    </source>
</reference>
<accession>A0A397JFH8</accession>
<comment type="caution">
    <text evidence="2">The sequence shown here is derived from an EMBL/GenBank/DDBJ whole genome shotgun (WGS) entry which is preliminary data.</text>
</comment>
<evidence type="ECO:0000313" key="3">
    <source>
        <dbReference type="Proteomes" id="UP000266861"/>
    </source>
</evidence>
<proteinExistence type="predicted"/>
<dbReference type="PANTHER" id="PTHR31389:SF4">
    <property type="entry name" value="LD39211P"/>
    <property type="match status" value="1"/>
</dbReference>
<evidence type="ECO:0000313" key="2">
    <source>
        <dbReference type="EMBL" id="RHZ83713.1"/>
    </source>
</evidence>
<organism evidence="2 3">
    <name type="scientific">Diversispora epigaea</name>
    <dbReference type="NCBI Taxonomy" id="1348612"/>
    <lineage>
        <taxon>Eukaryota</taxon>
        <taxon>Fungi</taxon>
        <taxon>Fungi incertae sedis</taxon>
        <taxon>Mucoromycota</taxon>
        <taxon>Glomeromycotina</taxon>
        <taxon>Glomeromycetes</taxon>
        <taxon>Diversisporales</taxon>
        <taxon>Diversisporaceae</taxon>
        <taxon>Diversispora</taxon>
    </lineage>
</organism>
<sequence length="339" mass="39010">MEIVIKVGFIKPKRKQIFFIMFTLISILVLVYVFQNISDDIIYSTKEFSLPSETHNMNSIVEFPPDAYYMEPCRHPKVSNAIKNKYDIIVVTGASSNHFCPLKSLLYRLKEQGTEVGIIVYDFGLKKPSRKEILRLKKLGYVTEFRALNFSAYPSFWSLKTNKANRGEYGWKIGAIAEVARDYHGKIVVWMDSGTMGSEKYFANLKEWLPHFHGFISPASVGPVSRWTHPGVYEYFHDNHTLYDDIPKNCAGGSIAFDTNISQYLINDWYKCALNKDCIAPPGSSRKNHRQDQALLTYLVQRRGILCRTGRDELGVATHLDGLCKEYNRDYEEKNRSKL</sequence>
<keyword evidence="1" id="KW-0472">Membrane</keyword>
<evidence type="ECO:0000256" key="1">
    <source>
        <dbReference type="SAM" id="Phobius"/>
    </source>
</evidence>
<dbReference type="InterPro" id="IPR012444">
    <property type="entry name" value="DUF1647"/>
</dbReference>
<keyword evidence="1" id="KW-0812">Transmembrane</keyword>
<gene>
    <name evidence="2" type="ORF">Glove_88g33</name>
</gene>
<dbReference type="Pfam" id="PF07801">
    <property type="entry name" value="DUF1647"/>
    <property type="match status" value="1"/>
</dbReference>
<dbReference type="AlphaFoldDB" id="A0A397JFH8"/>
<dbReference type="Proteomes" id="UP000266861">
    <property type="component" value="Unassembled WGS sequence"/>
</dbReference>
<keyword evidence="1" id="KW-1133">Transmembrane helix</keyword>
<feature type="transmembrane region" description="Helical" evidence="1">
    <location>
        <begin position="16"/>
        <end position="34"/>
    </location>
</feature>
<protein>
    <recommendedName>
        <fullName evidence="4">DUF1647 domain-containing protein</fullName>
    </recommendedName>
</protein>
<name>A0A397JFH8_9GLOM</name>
<evidence type="ECO:0008006" key="4">
    <source>
        <dbReference type="Google" id="ProtNLM"/>
    </source>
</evidence>